<dbReference type="Pfam" id="PF00270">
    <property type="entry name" value="DEAD"/>
    <property type="match status" value="1"/>
</dbReference>
<organism evidence="13 14">
    <name type="scientific">Oikopleura dioica</name>
    <name type="common">Tunicate</name>
    <dbReference type="NCBI Taxonomy" id="34765"/>
    <lineage>
        <taxon>Eukaryota</taxon>
        <taxon>Metazoa</taxon>
        <taxon>Chordata</taxon>
        <taxon>Tunicata</taxon>
        <taxon>Appendicularia</taxon>
        <taxon>Copelata</taxon>
        <taxon>Oikopleuridae</taxon>
        <taxon>Oikopleura</taxon>
    </lineage>
</organism>
<evidence type="ECO:0000313" key="14">
    <source>
        <dbReference type="Proteomes" id="UP001158576"/>
    </source>
</evidence>
<sequence>MGLSHGVFKGIFRRGYKIPTPIQRKCIPKILDGKDVVAMARTGSGKTAAFLIPILERLKKREQRGPRVVILSPTRELAIQTAKFTNDLSKFCNLSVAVILGGDSLDNQFSQLDQNPDIVIATPGRLLHLLVEMDRRLNFVKMVVFDEADQLFELGFAEQLNEILGRLPESKQTLLFSATLPNKILEFAKAGLRDPELIRLDVERRLPENLQLTFFHARHEDKMAALLHLMGNVIKADQKIVIFVATKHHVELVKLFLERYNYQPCYIYSSMDPFARKMMISRFRHEDEDPEKTTNILITTDIAARGIDIPLLDAVVNFHFTAKAKTFIHRVGRVARAGRPGHAYSIVSNEEMPYLLDLHVFLGRSLGFCKDGDTTWDGKIGRYPQVAIDEEADLISTAVKESADIQSQMKSAENGYRGFRRHKEKPSSESCNKFKEIDMMTCAVHPIFGSGAAERQSILDKIATLKPKQTIFEYRDKKCKGNVSETAYAANVMRTLREKNAEQIEKFKSIKQKKILNTLTAAEKSDDYIPYVRESDAADQHLGINAFQSEAAEVMLNKQLEPGQKPKVGRVWDRKKKKFVTNQIEQEKKIKTESGNWIKQSFKTGKYTEYLEKSKAGLLDQDSGDEDANRNHQSQSRQNRQNLTNLINRRTRGGGKKAQAREQGALKRPEQILKERKERDREMARQSGRGKGKKGKKKAKDEKPSFPRSYYLNQIEELENHLRELENKRDSETFLVQEIEAKFKQEKNLSNDIASYLQHMIRDKDIEVDIMTEEKNSVFDEARINELNDQLSREEMKQKSELADLDFEKLKKQGVLREMSEISYDKRVLEKKIADHEAQLQADKKSFAEKLYDLEKEAIQKRQANKFEMINRVKDLHKEFEELSIEQIAILNDDATKKNQSLARHLAISDQLASNAIEDFKKQRKTFQNAKMEMKTFEDHNETGDVVDGTIMALRKENSEKAKIMQNLVISYREVEDELDRKSDY</sequence>
<evidence type="ECO:0000256" key="6">
    <source>
        <dbReference type="ARBA" id="ARBA00022840"/>
    </source>
</evidence>
<keyword evidence="3" id="KW-0547">Nucleotide-binding</keyword>
<keyword evidence="6" id="KW-0067">ATP-binding</keyword>
<keyword evidence="9" id="KW-0175">Coiled coil</keyword>
<reference evidence="13 14" key="1">
    <citation type="submission" date="2021-04" db="EMBL/GenBank/DDBJ databases">
        <authorList>
            <person name="Bliznina A."/>
        </authorList>
    </citation>
    <scope>NUCLEOTIDE SEQUENCE [LARGE SCALE GENOMIC DNA]</scope>
</reference>
<evidence type="ECO:0000259" key="12">
    <source>
        <dbReference type="PROSITE" id="PS51194"/>
    </source>
</evidence>
<dbReference type="PROSITE" id="PS51192">
    <property type="entry name" value="HELICASE_ATP_BIND_1"/>
    <property type="match status" value="1"/>
</dbReference>
<evidence type="ECO:0000256" key="4">
    <source>
        <dbReference type="ARBA" id="ARBA00022801"/>
    </source>
</evidence>
<dbReference type="Gene3D" id="3.40.50.300">
    <property type="entry name" value="P-loop containing nucleotide triphosphate hydrolases"/>
    <property type="match status" value="2"/>
</dbReference>
<protein>
    <recommendedName>
        <fullName evidence="2">RNA helicase</fullName>
        <ecNumber evidence="2">3.6.4.13</ecNumber>
    </recommendedName>
</protein>
<keyword evidence="4" id="KW-0378">Hydrolase</keyword>
<dbReference type="PANTHER" id="PTHR47959">
    <property type="entry name" value="ATP-DEPENDENT RNA HELICASE RHLE-RELATED"/>
    <property type="match status" value="1"/>
</dbReference>
<dbReference type="SMART" id="SM00487">
    <property type="entry name" value="DEXDc"/>
    <property type="match status" value="1"/>
</dbReference>
<evidence type="ECO:0000256" key="1">
    <source>
        <dbReference type="ARBA" id="ARBA00010379"/>
    </source>
</evidence>
<dbReference type="InterPro" id="IPR012541">
    <property type="entry name" value="DBP10_C"/>
</dbReference>
<name>A0ABN7SQY2_OIKDI</name>
<feature type="region of interest" description="Disordered" evidence="10">
    <location>
        <begin position="618"/>
        <end position="708"/>
    </location>
</feature>
<evidence type="ECO:0000256" key="10">
    <source>
        <dbReference type="SAM" id="MobiDB-lite"/>
    </source>
</evidence>
<dbReference type="SMART" id="SM01123">
    <property type="entry name" value="DBP10CT"/>
    <property type="match status" value="1"/>
</dbReference>
<dbReference type="Pfam" id="PF08147">
    <property type="entry name" value="DBP10CT"/>
    <property type="match status" value="1"/>
</dbReference>
<feature type="domain" description="Helicase ATP-binding" evidence="11">
    <location>
        <begin position="27"/>
        <end position="198"/>
    </location>
</feature>
<keyword evidence="14" id="KW-1185">Reference proteome</keyword>
<dbReference type="InterPro" id="IPR027417">
    <property type="entry name" value="P-loop_NTPase"/>
</dbReference>
<feature type="compositionally biased region" description="Basic and acidic residues" evidence="10">
    <location>
        <begin position="664"/>
        <end position="684"/>
    </location>
</feature>
<feature type="coiled-coil region" evidence="9">
    <location>
        <begin position="708"/>
        <end position="742"/>
    </location>
</feature>
<evidence type="ECO:0000259" key="11">
    <source>
        <dbReference type="PROSITE" id="PS51192"/>
    </source>
</evidence>
<evidence type="ECO:0000256" key="3">
    <source>
        <dbReference type="ARBA" id="ARBA00022741"/>
    </source>
</evidence>
<dbReference type="PANTHER" id="PTHR47959:SF8">
    <property type="entry name" value="RNA HELICASE"/>
    <property type="match status" value="1"/>
</dbReference>
<dbReference type="SMART" id="SM00490">
    <property type="entry name" value="HELICc"/>
    <property type="match status" value="1"/>
</dbReference>
<evidence type="ECO:0000256" key="8">
    <source>
        <dbReference type="ARBA" id="ARBA00047984"/>
    </source>
</evidence>
<dbReference type="EC" id="3.6.4.13" evidence="2"/>
<feature type="compositionally biased region" description="Low complexity" evidence="10">
    <location>
        <begin position="631"/>
        <end position="642"/>
    </location>
</feature>
<evidence type="ECO:0000256" key="5">
    <source>
        <dbReference type="ARBA" id="ARBA00022806"/>
    </source>
</evidence>
<feature type="compositionally biased region" description="Basic residues" evidence="10">
    <location>
        <begin position="688"/>
        <end position="698"/>
    </location>
</feature>
<comment type="catalytic activity">
    <reaction evidence="8">
        <text>ATP + H2O = ADP + phosphate + H(+)</text>
        <dbReference type="Rhea" id="RHEA:13065"/>
        <dbReference type="ChEBI" id="CHEBI:15377"/>
        <dbReference type="ChEBI" id="CHEBI:15378"/>
        <dbReference type="ChEBI" id="CHEBI:30616"/>
        <dbReference type="ChEBI" id="CHEBI:43474"/>
        <dbReference type="ChEBI" id="CHEBI:456216"/>
        <dbReference type="EC" id="3.6.4.13"/>
    </reaction>
</comment>
<dbReference type="EMBL" id="OU015569">
    <property type="protein sequence ID" value="CAG5099575.1"/>
    <property type="molecule type" value="Genomic_DNA"/>
</dbReference>
<evidence type="ECO:0000313" key="13">
    <source>
        <dbReference type="EMBL" id="CAG5099575.1"/>
    </source>
</evidence>
<accession>A0ABN7SQY2</accession>
<proteinExistence type="inferred from homology"/>
<dbReference type="Proteomes" id="UP001158576">
    <property type="component" value="Chromosome XSR"/>
</dbReference>
<evidence type="ECO:0000256" key="7">
    <source>
        <dbReference type="ARBA" id="ARBA00022884"/>
    </source>
</evidence>
<gene>
    <name evidence="13" type="ORF">OKIOD_LOCUS8145</name>
</gene>
<keyword evidence="5" id="KW-0347">Helicase</keyword>
<comment type="similarity">
    <text evidence="1">Belongs to the DEAD box helicase family. DDX54/DBP10 subfamily.</text>
</comment>
<feature type="coiled-coil region" evidence="9">
    <location>
        <begin position="793"/>
        <end position="846"/>
    </location>
</feature>
<dbReference type="InterPro" id="IPR014001">
    <property type="entry name" value="Helicase_ATP-bd"/>
</dbReference>
<dbReference type="PROSITE" id="PS51194">
    <property type="entry name" value="HELICASE_CTER"/>
    <property type="match status" value="1"/>
</dbReference>
<dbReference type="CDD" id="cd18787">
    <property type="entry name" value="SF2_C_DEAD"/>
    <property type="match status" value="1"/>
</dbReference>
<dbReference type="Pfam" id="PF00271">
    <property type="entry name" value="Helicase_C"/>
    <property type="match status" value="1"/>
</dbReference>
<evidence type="ECO:0000256" key="2">
    <source>
        <dbReference type="ARBA" id="ARBA00012552"/>
    </source>
</evidence>
<dbReference type="SUPFAM" id="SSF52540">
    <property type="entry name" value="P-loop containing nucleoside triphosphate hydrolases"/>
    <property type="match status" value="2"/>
</dbReference>
<evidence type="ECO:0000256" key="9">
    <source>
        <dbReference type="SAM" id="Coils"/>
    </source>
</evidence>
<dbReference type="InterPro" id="IPR011545">
    <property type="entry name" value="DEAD/DEAH_box_helicase_dom"/>
</dbReference>
<dbReference type="InterPro" id="IPR001650">
    <property type="entry name" value="Helicase_C-like"/>
</dbReference>
<keyword evidence="7" id="KW-0694">RNA-binding</keyword>
<dbReference type="InterPro" id="IPR050079">
    <property type="entry name" value="DEAD_box_RNA_helicase"/>
</dbReference>
<feature type="domain" description="Helicase C-terminal" evidence="12">
    <location>
        <begin position="225"/>
        <end position="381"/>
    </location>
</feature>